<dbReference type="PANTHER" id="PTHR33880:SF4">
    <property type="entry name" value="OS07G0189700 PROTEIN"/>
    <property type="match status" value="1"/>
</dbReference>
<evidence type="ECO:0000313" key="3">
    <source>
        <dbReference type="EMBL" id="KAJ4798581.1"/>
    </source>
</evidence>
<accession>A0AAV8H5F2</accession>
<dbReference type="InterPro" id="IPR038941">
    <property type="entry name" value="At4g14100-like"/>
</dbReference>
<gene>
    <name evidence="4" type="ORF">LUZ62_022749</name>
    <name evidence="3" type="ORF">LUZ62_049827</name>
    <name evidence="2" type="ORF">LUZ62_068089</name>
</gene>
<evidence type="ECO:0000256" key="1">
    <source>
        <dbReference type="SAM" id="SignalP"/>
    </source>
</evidence>
<dbReference type="Proteomes" id="UP001140206">
    <property type="component" value="Chromosome 4"/>
</dbReference>
<dbReference type="Proteomes" id="UP001140206">
    <property type="component" value="Chromosome 2"/>
</dbReference>
<dbReference type="PANTHER" id="PTHR33880">
    <property type="entry name" value="EXPRESSED PROTEIN"/>
    <property type="match status" value="1"/>
</dbReference>
<name>A0AAV8H5F2_9POAL</name>
<feature type="chain" id="PRO_5044716540" evidence="1">
    <location>
        <begin position="32"/>
        <end position="229"/>
    </location>
</feature>
<dbReference type="Proteomes" id="UP001140206">
    <property type="component" value="Chromosome 1"/>
</dbReference>
<keyword evidence="4" id="KW-0808">Transferase</keyword>
<feature type="signal peptide" evidence="1">
    <location>
        <begin position="1"/>
        <end position="31"/>
    </location>
</feature>
<sequence>MHMNPILSSSWRFAFLFSLLIIGFRYNCVSSGESIPTPTPWPEQFNALLFTNHTLTGTVRLQMNDLWYDWPNRRTMNRIQYQLGDYLRDVEWNNGTSYYFTNGPTGTCTTRLFPIGVLPPEWLQGATYLGRTWADGFDCHVYTKVDFIYYYEEVGTGRPVWWYFTEGMSMHVMTFEVGAVLEDSEWQAPEYCFTESAKNGNAEIQNMHKGIEETVNIFDYLHFRKFSSI</sequence>
<keyword evidence="1" id="KW-0732">Signal</keyword>
<dbReference type="EMBL" id="JAMFTS010000002">
    <property type="protein sequence ID" value="KAJ4798581.1"/>
    <property type="molecule type" value="Genomic_DNA"/>
</dbReference>
<organism evidence="4 5">
    <name type="scientific">Rhynchospora pubera</name>
    <dbReference type="NCBI Taxonomy" id="906938"/>
    <lineage>
        <taxon>Eukaryota</taxon>
        <taxon>Viridiplantae</taxon>
        <taxon>Streptophyta</taxon>
        <taxon>Embryophyta</taxon>
        <taxon>Tracheophyta</taxon>
        <taxon>Spermatophyta</taxon>
        <taxon>Magnoliopsida</taxon>
        <taxon>Liliopsida</taxon>
        <taxon>Poales</taxon>
        <taxon>Cyperaceae</taxon>
        <taxon>Cyperoideae</taxon>
        <taxon>Rhynchosporeae</taxon>
        <taxon>Rhynchospora</taxon>
    </lineage>
</organism>
<evidence type="ECO:0000313" key="2">
    <source>
        <dbReference type="EMBL" id="KAJ4757714.1"/>
    </source>
</evidence>
<evidence type="ECO:0000313" key="4">
    <source>
        <dbReference type="EMBL" id="KAJ4810183.1"/>
    </source>
</evidence>
<evidence type="ECO:0000313" key="5">
    <source>
        <dbReference type="Proteomes" id="UP001140206"/>
    </source>
</evidence>
<reference evidence="4" key="1">
    <citation type="submission" date="2022-08" db="EMBL/GenBank/DDBJ databases">
        <authorList>
            <person name="Marques A."/>
        </authorList>
    </citation>
    <scope>NUCLEOTIDE SEQUENCE</scope>
    <source>
        <strain evidence="4">RhyPub2mFocal</strain>
        <tissue evidence="4">Leaves</tissue>
    </source>
</reference>
<dbReference type="GO" id="GO:0016740">
    <property type="term" value="F:transferase activity"/>
    <property type="evidence" value="ECO:0007669"/>
    <property type="project" value="UniProtKB-KW"/>
</dbReference>
<comment type="caution">
    <text evidence="4">The sequence shown here is derived from an EMBL/GenBank/DDBJ whole genome shotgun (WGS) entry which is preliminary data.</text>
</comment>
<dbReference type="AlphaFoldDB" id="A0AAV8H5F2"/>
<proteinExistence type="predicted"/>
<keyword evidence="5" id="KW-1185">Reference proteome</keyword>
<dbReference type="EMBL" id="JAMFTS010000001">
    <property type="protein sequence ID" value="KAJ4810183.1"/>
    <property type="molecule type" value="Genomic_DNA"/>
</dbReference>
<dbReference type="EMBL" id="JAMFTS010000004">
    <property type="protein sequence ID" value="KAJ4757714.1"/>
    <property type="molecule type" value="Genomic_DNA"/>
</dbReference>
<protein>
    <submittedName>
        <fullName evidence="4">Transferring glycosyl group transferase</fullName>
    </submittedName>
</protein>